<evidence type="ECO:0000256" key="10">
    <source>
        <dbReference type="ARBA" id="ARBA00023136"/>
    </source>
</evidence>
<keyword evidence="1 11" id="KW-0813">Transport</keyword>
<dbReference type="AlphaFoldDB" id="A0A7Y9S034"/>
<keyword evidence="3 11" id="KW-0633">Potassium transport</keyword>
<comment type="similarity">
    <text evidence="11">Belongs to the KdpC family.</text>
</comment>
<keyword evidence="4 11" id="KW-0812">Transmembrane</keyword>
<dbReference type="PANTHER" id="PTHR30042:SF2">
    <property type="entry name" value="POTASSIUM-TRANSPORTING ATPASE KDPC SUBUNIT"/>
    <property type="match status" value="1"/>
</dbReference>
<dbReference type="EMBL" id="JACCAA010000001">
    <property type="protein sequence ID" value="NYG57279.1"/>
    <property type="molecule type" value="Genomic_DNA"/>
</dbReference>
<reference evidence="12 13" key="1">
    <citation type="submission" date="2020-07" db="EMBL/GenBank/DDBJ databases">
        <title>Sequencing the genomes of 1000 actinobacteria strains.</title>
        <authorList>
            <person name="Klenk H.-P."/>
        </authorList>
    </citation>
    <scope>NUCLEOTIDE SEQUENCE [LARGE SCALE GENOMIC DNA]</scope>
    <source>
        <strain evidence="12 13">DSM 23819</strain>
    </source>
</reference>
<comment type="subcellular location">
    <subcellularLocation>
        <location evidence="11">Cell membrane</location>
        <topology evidence="11">Single-pass membrane protein</topology>
    </subcellularLocation>
</comment>
<protein>
    <recommendedName>
        <fullName evidence="11">Potassium-transporting ATPase KdpC subunit</fullName>
    </recommendedName>
    <alternativeName>
        <fullName evidence="11">ATP phosphohydrolase [potassium-transporting] C chain</fullName>
    </alternativeName>
    <alternativeName>
        <fullName evidence="11">Potassium-binding and translocating subunit C</fullName>
    </alternativeName>
    <alternativeName>
        <fullName evidence="11">Potassium-translocating ATPase C chain</fullName>
    </alternativeName>
</protein>
<comment type="caution">
    <text evidence="12">The sequence shown here is derived from an EMBL/GenBank/DDBJ whole genome shotgun (WGS) entry which is preliminary data.</text>
</comment>
<keyword evidence="5 11" id="KW-0547">Nucleotide-binding</keyword>
<dbReference type="NCBIfam" id="TIGR00681">
    <property type="entry name" value="kdpC"/>
    <property type="match status" value="1"/>
</dbReference>
<name>A0A7Y9S034_9ACTN</name>
<comment type="subunit">
    <text evidence="11">The system is composed of three essential subunits: KdpA, KdpB and KdpC.</text>
</comment>
<evidence type="ECO:0000313" key="12">
    <source>
        <dbReference type="EMBL" id="NYG57279.1"/>
    </source>
</evidence>
<comment type="function">
    <text evidence="11">Part of the high-affinity ATP-driven potassium transport (or Kdp) system, which catalyzes the hydrolysis of ATP coupled with the electrogenic transport of potassium into the cytoplasm. This subunit acts as a catalytic chaperone that increases the ATP-binding affinity of the ATP-hydrolyzing subunit KdpB by the formation of a transient KdpB/KdpC/ATP ternary complex.</text>
</comment>
<accession>A0A7Y9S034</accession>
<gene>
    <name evidence="11" type="primary">kdpC</name>
    <name evidence="12" type="ORF">BJ980_000202</name>
</gene>
<dbReference type="InterPro" id="IPR003820">
    <property type="entry name" value="KdpC"/>
</dbReference>
<keyword evidence="7 11" id="KW-0630">Potassium</keyword>
<evidence type="ECO:0000256" key="9">
    <source>
        <dbReference type="ARBA" id="ARBA00023065"/>
    </source>
</evidence>
<dbReference type="Proteomes" id="UP000540656">
    <property type="component" value="Unassembled WGS sequence"/>
</dbReference>
<evidence type="ECO:0000256" key="3">
    <source>
        <dbReference type="ARBA" id="ARBA00022538"/>
    </source>
</evidence>
<keyword evidence="9 11" id="KW-0406">Ion transport</keyword>
<keyword evidence="10 11" id="KW-0472">Membrane</keyword>
<dbReference type="Pfam" id="PF02669">
    <property type="entry name" value="KdpC"/>
    <property type="match status" value="1"/>
</dbReference>
<evidence type="ECO:0000256" key="7">
    <source>
        <dbReference type="ARBA" id="ARBA00022958"/>
    </source>
</evidence>
<evidence type="ECO:0000256" key="8">
    <source>
        <dbReference type="ARBA" id="ARBA00022989"/>
    </source>
</evidence>
<proteinExistence type="inferred from homology"/>
<evidence type="ECO:0000256" key="2">
    <source>
        <dbReference type="ARBA" id="ARBA00022475"/>
    </source>
</evidence>
<evidence type="ECO:0000256" key="6">
    <source>
        <dbReference type="ARBA" id="ARBA00022840"/>
    </source>
</evidence>
<sequence>MLNDIARQSLAALRILLTFTVILGVAYPVTVWAAGQAFGDRADGQPITIDGQVVGSRLLGQNFHGEEWFHSRPSANDYDTLASAPSNLGPSNTDLLALIKERRTSIAQTESVEEDQVPPDAVTASGSGLDPHISPEYAAIQAPRVAEANSLDLDRIEQLIDENTDGRTLGFLGEPGVNVLELNLAVQDAARDA</sequence>
<keyword evidence="6 11" id="KW-0067">ATP-binding</keyword>
<dbReference type="PANTHER" id="PTHR30042">
    <property type="entry name" value="POTASSIUM-TRANSPORTING ATPASE C CHAIN"/>
    <property type="match status" value="1"/>
</dbReference>
<evidence type="ECO:0000256" key="1">
    <source>
        <dbReference type="ARBA" id="ARBA00022448"/>
    </source>
</evidence>
<dbReference type="PIRSF" id="PIRSF001296">
    <property type="entry name" value="K_ATPase_KdpC"/>
    <property type="match status" value="1"/>
</dbReference>
<evidence type="ECO:0000313" key="13">
    <source>
        <dbReference type="Proteomes" id="UP000540656"/>
    </source>
</evidence>
<evidence type="ECO:0000256" key="5">
    <source>
        <dbReference type="ARBA" id="ARBA00022741"/>
    </source>
</evidence>
<keyword evidence="2 11" id="KW-1003">Cell membrane</keyword>
<dbReference type="NCBIfam" id="NF001454">
    <property type="entry name" value="PRK00315.1"/>
    <property type="match status" value="1"/>
</dbReference>
<evidence type="ECO:0000256" key="4">
    <source>
        <dbReference type="ARBA" id="ARBA00022692"/>
    </source>
</evidence>
<keyword evidence="8 11" id="KW-1133">Transmembrane helix</keyword>
<evidence type="ECO:0000256" key="11">
    <source>
        <dbReference type="HAMAP-Rule" id="MF_00276"/>
    </source>
</evidence>
<dbReference type="GO" id="GO:0005524">
    <property type="term" value="F:ATP binding"/>
    <property type="evidence" value="ECO:0007669"/>
    <property type="project" value="UniProtKB-UniRule"/>
</dbReference>
<dbReference type="HAMAP" id="MF_00276">
    <property type="entry name" value="KdpC"/>
    <property type="match status" value="1"/>
</dbReference>
<dbReference type="GO" id="GO:0005886">
    <property type="term" value="C:plasma membrane"/>
    <property type="evidence" value="ECO:0007669"/>
    <property type="project" value="UniProtKB-SubCell"/>
</dbReference>
<dbReference type="GO" id="GO:0008556">
    <property type="term" value="F:P-type potassium transmembrane transporter activity"/>
    <property type="evidence" value="ECO:0007669"/>
    <property type="project" value="InterPro"/>
</dbReference>
<organism evidence="12 13">
    <name type="scientific">Nocardioides daedukensis</name>
    <dbReference type="NCBI Taxonomy" id="634462"/>
    <lineage>
        <taxon>Bacteria</taxon>
        <taxon>Bacillati</taxon>
        <taxon>Actinomycetota</taxon>
        <taxon>Actinomycetes</taxon>
        <taxon>Propionibacteriales</taxon>
        <taxon>Nocardioidaceae</taxon>
        <taxon>Nocardioides</taxon>
    </lineage>
</organism>
<dbReference type="RefSeq" id="WP_179500579.1">
    <property type="nucleotide sequence ID" value="NZ_JACCAA010000001.1"/>
</dbReference>
<keyword evidence="13" id="KW-1185">Reference proteome</keyword>